<dbReference type="EMBL" id="JBANFI010000008">
    <property type="protein sequence ID" value="MFK7161717.1"/>
    <property type="molecule type" value="Genomic_DNA"/>
</dbReference>
<dbReference type="CDD" id="cd00082">
    <property type="entry name" value="HisKA"/>
    <property type="match status" value="1"/>
</dbReference>
<evidence type="ECO:0000256" key="12">
    <source>
        <dbReference type="ARBA" id="ARBA00023012"/>
    </source>
</evidence>
<dbReference type="SUPFAM" id="SSF55785">
    <property type="entry name" value="PYP-like sensor domain (PAS domain)"/>
    <property type="match status" value="1"/>
</dbReference>
<dbReference type="InterPro" id="IPR003661">
    <property type="entry name" value="HisK_dim/P_dom"/>
</dbReference>
<dbReference type="SMART" id="SM00387">
    <property type="entry name" value="HATPase_c"/>
    <property type="match status" value="1"/>
</dbReference>
<dbReference type="PROSITE" id="PS50283">
    <property type="entry name" value="NA_SOLUT_SYMP_3"/>
    <property type="match status" value="1"/>
</dbReference>
<evidence type="ECO:0000259" key="15">
    <source>
        <dbReference type="PROSITE" id="PS50109"/>
    </source>
</evidence>
<dbReference type="InterPro" id="IPR004358">
    <property type="entry name" value="Sig_transdc_His_kin-like_C"/>
</dbReference>
<organism evidence="17 18">
    <name type="scientific">Marinospirillum alkalitolerans</name>
    <dbReference type="NCBI Taxonomy" id="3123374"/>
    <lineage>
        <taxon>Bacteria</taxon>
        <taxon>Pseudomonadati</taxon>
        <taxon>Pseudomonadota</taxon>
        <taxon>Gammaproteobacteria</taxon>
        <taxon>Oceanospirillales</taxon>
        <taxon>Oceanospirillaceae</taxon>
        <taxon>Marinospirillum</taxon>
    </lineage>
</organism>
<dbReference type="InterPro" id="IPR036890">
    <property type="entry name" value="HATPase_C_sf"/>
</dbReference>
<feature type="transmembrane region" description="Helical" evidence="14">
    <location>
        <begin position="465"/>
        <end position="486"/>
    </location>
</feature>
<keyword evidence="5" id="KW-0597">Phosphoprotein</keyword>
<dbReference type="Pfam" id="PF02518">
    <property type="entry name" value="HATPase_c"/>
    <property type="match status" value="1"/>
</dbReference>
<dbReference type="InterPro" id="IPR003594">
    <property type="entry name" value="HATPase_dom"/>
</dbReference>
<dbReference type="CDD" id="cd00130">
    <property type="entry name" value="PAS"/>
    <property type="match status" value="1"/>
</dbReference>
<dbReference type="Gene3D" id="3.30.450.20">
    <property type="entry name" value="PAS domain"/>
    <property type="match status" value="1"/>
</dbReference>
<sequence length="981" mass="109181">MLNFSLTQIFLLGVGYLSLLFACAWVAEKGWLPKKLVRHPVIYILALGMYASAWAFYSVFGMAERYGYAFLTYYLGISAAFVLAPLLLLPLLRLARTHQLSSLADLFAFRYRSRLIGMLVAAGLLLGSMPLFAMQIQAIADVIFLLTNESAPHHLAFVFCAVITLFAILFGARHISLRERHESLLVAIAFESLVKLIGFLSLGAFALWGIFGGLDGLERWLAVEGEQLEAAITPLADHQWRTLLLLFFATAVSMPHIFHIIFAENPSEPALLQASWAMPVFLLLLALPVPVIYWAYLASDSHLAAEYATLSFGHSWSLVSFIVGLAAASGSIIVMTLALAPMLLNHLVLPFYRPPARLDIYYWLLWMRRLIIALLIFAAYLVYLVLHEQHDLATLGLSAFIATLQFLPGVLALLYWPSANRLGLSLGLIAGFLVWGIGLGFPLMLGIDQLSWGDRVLPLKGFDDWYPVALLSITVNLGCFIFFSLISTTSEEEKQAAALCSQNLWLRPQRRVVAAHQCADFIQLLTPPLGPDTAQREVEQALKELRLLPTDRRPLAMQRLRDQLQANLSGLMGSSVAQVLTDRYLPWQVESNTRQRDLPYIEEQLELYQSHLTGMAKELDALRRHHRHTLHSLPIGVCTLDEQQRIQFWNAALAHLTQLTAAEVLGLTLEELPAPWGHPLHDFYQQPSETLNRLAVQAGSRQLWLRLQKASVGLEQEANTGMVLLIEDQTERQQLEDHLLHRERLASIGQLAAGVAHEIGNPVTGISSLVQNLHYDAEDPALVRETATAIHQLTQRINHIVQTLVSFAHTGKSRPELAFEPTSVHATLEAAIALLRLGNHQQERDYRNLCAPDLMLLGDPQRLQQVFINLLSNARDATQQGGRILCTSHANDTHLWIEIHDDGTGIDPDQQEQLFTPFYTTKAAGEGTGLGLALVYSIVAEHGGQISCDSPSALTARGSCFRCQFPRWPVTAAHQPEDKQA</sequence>
<feature type="transmembrane region" description="Helical" evidence="14">
    <location>
        <begin position="360"/>
        <end position="386"/>
    </location>
</feature>
<dbReference type="RefSeq" id="WP_405341082.1">
    <property type="nucleotide sequence ID" value="NZ_JBANFI010000008.1"/>
</dbReference>
<dbReference type="SUPFAM" id="SSF47384">
    <property type="entry name" value="Homodimeric domain of signal transducing histidine kinase"/>
    <property type="match status" value="1"/>
</dbReference>
<comment type="catalytic activity">
    <reaction evidence="1">
        <text>ATP + protein L-histidine = ADP + protein N-phospho-L-histidine.</text>
        <dbReference type="EC" id="2.7.13.3"/>
    </reaction>
</comment>
<keyword evidence="18" id="KW-1185">Reference proteome</keyword>
<dbReference type="PANTHER" id="PTHR43065:SF10">
    <property type="entry name" value="PEROXIDE STRESS-ACTIVATED HISTIDINE KINASE MAK3"/>
    <property type="match status" value="1"/>
</dbReference>
<dbReference type="Gene3D" id="3.30.565.10">
    <property type="entry name" value="Histidine kinase-like ATPase, C-terminal domain"/>
    <property type="match status" value="1"/>
</dbReference>
<dbReference type="SMART" id="SM00091">
    <property type="entry name" value="PAS"/>
    <property type="match status" value="1"/>
</dbReference>
<comment type="subcellular location">
    <subcellularLocation>
        <location evidence="2">Membrane</location>
        <topology evidence="2">Multi-pass membrane protein</topology>
    </subcellularLocation>
</comment>
<dbReference type="EC" id="2.7.13.3" evidence="4"/>
<dbReference type="PANTHER" id="PTHR43065">
    <property type="entry name" value="SENSOR HISTIDINE KINASE"/>
    <property type="match status" value="1"/>
</dbReference>
<keyword evidence="10 17" id="KW-0067">ATP-binding</keyword>
<evidence type="ECO:0000256" key="7">
    <source>
        <dbReference type="ARBA" id="ARBA00022692"/>
    </source>
</evidence>
<dbReference type="InterPro" id="IPR035965">
    <property type="entry name" value="PAS-like_dom_sf"/>
</dbReference>
<evidence type="ECO:0000256" key="2">
    <source>
        <dbReference type="ARBA" id="ARBA00004141"/>
    </source>
</evidence>
<comment type="caution">
    <text evidence="17">The sequence shown here is derived from an EMBL/GenBank/DDBJ whole genome shotgun (WGS) entry which is preliminary data.</text>
</comment>
<comment type="similarity">
    <text evidence="3">Belongs to the sodium:solute symporter (SSF) (TC 2.A.21) family.</text>
</comment>
<feature type="transmembrane region" description="Helical" evidence="14">
    <location>
        <begin position="422"/>
        <end position="445"/>
    </location>
</feature>
<keyword evidence="13 14" id="KW-0472">Membrane</keyword>
<dbReference type="InterPro" id="IPR000014">
    <property type="entry name" value="PAS"/>
</dbReference>
<dbReference type="Gene3D" id="1.20.1730.10">
    <property type="entry name" value="Sodium/glucose cotransporter"/>
    <property type="match status" value="1"/>
</dbReference>
<evidence type="ECO:0000256" key="6">
    <source>
        <dbReference type="ARBA" id="ARBA00022679"/>
    </source>
</evidence>
<dbReference type="PRINTS" id="PR00344">
    <property type="entry name" value="BCTRLSENSOR"/>
</dbReference>
<feature type="transmembrane region" description="Helical" evidence="14">
    <location>
        <begin position="115"/>
        <end position="134"/>
    </location>
</feature>
<keyword evidence="12" id="KW-0902">Two-component regulatory system</keyword>
<evidence type="ECO:0000256" key="1">
    <source>
        <dbReference type="ARBA" id="ARBA00000085"/>
    </source>
</evidence>
<evidence type="ECO:0000256" key="14">
    <source>
        <dbReference type="SAM" id="Phobius"/>
    </source>
</evidence>
<dbReference type="PROSITE" id="PS50112">
    <property type="entry name" value="PAS"/>
    <property type="match status" value="1"/>
</dbReference>
<evidence type="ECO:0000256" key="8">
    <source>
        <dbReference type="ARBA" id="ARBA00022741"/>
    </source>
</evidence>
<feature type="transmembrane region" description="Helical" evidence="14">
    <location>
        <begin position="184"/>
        <end position="211"/>
    </location>
</feature>
<protein>
    <recommendedName>
        <fullName evidence="4">histidine kinase</fullName>
        <ecNumber evidence="4">2.7.13.3</ecNumber>
    </recommendedName>
</protein>
<dbReference type="InterPro" id="IPR001734">
    <property type="entry name" value="Na/solute_symporter"/>
</dbReference>
<feature type="transmembrane region" description="Helical" evidence="14">
    <location>
        <begin position="72"/>
        <end position="94"/>
    </location>
</feature>
<evidence type="ECO:0000256" key="10">
    <source>
        <dbReference type="ARBA" id="ARBA00022840"/>
    </source>
</evidence>
<gene>
    <name evidence="17" type="ORF">V6U78_11785</name>
</gene>
<name>A0ABW8PZJ8_9GAMM</name>
<dbReference type="PROSITE" id="PS50109">
    <property type="entry name" value="HIS_KIN"/>
    <property type="match status" value="1"/>
</dbReference>
<dbReference type="Pfam" id="PF00989">
    <property type="entry name" value="PAS"/>
    <property type="match status" value="1"/>
</dbReference>
<feature type="transmembrane region" description="Helical" evidence="14">
    <location>
        <begin position="274"/>
        <end position="296"/>
    </location>
</feature>
<dbReference type="InterPro" id="IPR013767">
    <property type="entry name" value="PAS_fold"/>
</dbReference>
<feature type="domain" description="PAS" evidence="16">
    <location>
        <begin position="622"/>
        <end position="666"/>
    </location>
</feature>
<evidence type="ECO:0000313" key="17">
    <source>
        <dbReference type="EMBL" id="MFK7161717.1"/>
    </source>
</evidence>
<dbReference type="SUPFAM" id="SSF55874">
    <property type="entry name" value="ATPase domain of HSP90 chaperone/DNA topoisomerase II/histidine kinase"/>
    <property type="match status" value="1"/>
</dbReference>
<feature type="transmembrane region" description="Helical" evidence="14">
    <location>
        <begin position="40"/>
        <end position="60"/>
    </location>
</feature>
<reference evidence="17 18" key="1">
    <citation type="submission" date="2024-02" db="EMBL/GenBank/DDBJ databases">
        <title>Marinospirillum sp. MEB 164 isolated from Lonar lake sediment.</title>
        <authorList>
            <person name="Joshi A."/>
            <person name="Thite S."/>
        </authorList>
    </citation>
    <scope>NUCLEOTIDE SEQUENCE [LARGE SCALE GENOMIC DNA]</scope>
    <source>
        <strain evidence="17 18">MEB164</strain>
    </source>
</reference>
<dbReference type="GO" id="GO:0005524">
    <property type="term" value="F:ATP binding"/>
    <property type="evidence" value="ECO:0007669"/>
    <property type="project" value="UniProtKB-KW"/>
</dbReference>
<feature type="transmembrane region" description="Helical" evidence="14">
    <location>
        <begin position="6"/>
        <end position="28"/>
    </location>
</feature>
<evidence type="ECO:0000313" key="18">
    <source>
        <dbReference type="Proteomes" id="UP001621714"/>
    </source>
</evidence>
<dbReference type="InterPro" id="IPR038377">
    <property type="entry name" value="Na/Glc_symporter_sf"/>
</dbReference>
<evidence type="ECO:0000256" key="13">
    <source>
        <dbReference type="ARBA" id="ARBA00023136"/>
    </source>
</evidence>
<evidence type="ECO:0000259" key="16">
    <source>
        <dbReference type="PROSITE" id="PS50112"/>
    </source>
</evidence>
<feature type="transmembrane region" description="Helical" evidence="14">
    <location>
        <begin position="392"/>
        <end position="415"/>
    </location>
</feature>
<evidence type="ECO:0000256" key="9">
    <source>
        <dbReference type="ARBA" id="ARBA00022777"/>
    </source>
</evidence>
<dbReference type="NCBIfam" id="TIGR00229">
    <property type="entry name" value="sensory_box"/>
    <property type="match status" value="1"/>
</dbReference>
<keyword evidence="8" id="KW-0547">Nucleotide-binding</keyword>
<dbReference type="InterPro" id="IPR036097">
    <property type="entry name" value="HisK_dim/P_sf"/>
</dbReference>
<evidence type="ECO:0000256" key="3">
    <source>
        <dbReference type="ARBA" id="ARBA00006434"/>
    </source>
</evidence>
<dbReference type="InterPro" id="IPR005467">
    <property type="entry name" value="His_kinase_dom"/>
</dbReference>
<keyword evidence="7 14" id="KW-0812">Transmembrane</keyword>
<evidence type="ECO:0000256" key="5">
    <source>
        <dbReference type="ARBA" id="ARBA00022553"/>
    </source>
</evidence>
<dbReference type="SMART" id="SM00388">
    <property type="entry name" value="HisKA"/>
    <property type="match status" value="1"/>
</dbReference>
<keyword evidence="11 14" id="KW-1133">Transmembrane helix</keyword>
<dbReference type="Proteomes" id="UP001621714">
    <property type="component" value="Unassembled WGS sequence"/>
</dbReference>
<evidence type="ECO:0000256" key="4">
    <source>
        <dbReference type="ARBA" id="ARBA00012438"/>
    </source>
</evidence>
<feature type="transmembrane region" description="Helical" evidence="14">
    <location>
        <begin position="316"/>
        <end position="339"/>
    </location>
</feature>
<proteinExistence type="inferred from homology"/>
<evidence type="ECO:0000256" key="11">
    <source>
        <dbReference type="ARBA" id="ARBA00022989"/>
    </source>
</evidence>
<accession>A0ABW8PZJ8</accession>
<keyword evidence="6" id="KW-0808">Transferase</keyword>
<dbReference type="Gene3D" id="1.10.287.130">
    <property type="match status" value="1"/>
</dbReference>
<keyword evidence="9" id="KW-0418">Kinase</keyword>
<feature type="domain" description="Histidine kinase" evidence="15">
    <location>
        <begin position="754"/>
        <end position="969"/>
    </location>
</feature>
<feature type="transmembrane region" description="Helical" evidence="14">
    <location>
        <begin position="243"/>
        <end position="262"/>
    </location>
</feature>
<feature type="transmembrane region" description="Helical" evidence="14">
    <location>
        <begin position="154"/>
        <end position="172"/>
    </location>
</feature>
<dbReference type="Pfam" id="PF00512">
    <property type="entry name" value="HisKA"/>
    <property type="match status" value="1"/>
</dbReference>